<evidence type="ECO:0000313" key="1">
    <source>
        <dbReference type="EMBL" id="KAJ6640061.1"/>
    </source>
</evidence>
<dbReference type="AlphaFoldDB" id="A0A9Q0MXV9"/>
<proteinExistence type="predicted"/>
<protein>
    <submittedName>
        <fullName evidence="1">Uncharacterized protein</fullName>
    </submittedName>
</protein>
<gene>
    <name evidence="1" type="ORF">Bhyg_12810</name>
</gene>
<comment type="caution">
    <text evidence="1">The sequence shown here is derived from an EMBL/GenBank/DDBJ whole genome shotgun (WGS) entry which is preliminary data.</text>
</comment>
<name>A0A9Q0MXV9_9DIPT</name>
<sequence length="31" mass="3401">MAGQVVAGRNIIGVRLGTRQVQPHRSLKEDN</sequence>
<evidence type="ECO:0000313" key="2">
    <source>
        <dbReference type="Proteomes" id="UP001151699"/>
    </source>
</evidence>
<organism evidence="1 2">
    <name type="scientific">Pseudolycoriella hygida</name>
    <dbReference type="NCBI Taxonomy" id="35572"/>
    <lineage>
        <taxon>Eukaryota</taxon>
        <taxon>Metazoa</taxon>
        <taxon>Ecdysozoa</taxon>
        <taxon>Arthropoda</taxon>
        <taxon>Hexapoda</taxon>
        <taxon>Insecta</taxon>
        <taxon>Pterygota</taxon>
        <taxon>Neoptera</taxon>
        <taxon>Endopterygota</taxon>
        <taxon>Diptera</taxon>
        <taxon>Nematocera</taxon>
        <taxon>Sciaroidea</taxon>
        <taxon>Sciaridae</taxon>
        <taxon>Pseudolycoriella</taxon>
    </lineage>
</organism>
<reference evidence="1" key="1">
    <citation type="submission" date="2022-07" db="EMBL/GenBank/DDBJ databases">
        <authorList>
            <person name="Trinca V."/>
            <person name="Uliana J.V.C."/>
            <person name="Torres T.T."/>
            <person name="Ward R.J."/>
            <person name="Monesi N."/>
        </authorList>
    </citation>
    <scope>NUCLEOTIDE SEQUENCE</scope>
    <source>
        <strain evidence="1">HSMRA1968</strain>
        <tissue evidence="1">Whole embryos</tissue>
    </source>
</reference>
<dbReference type="Proteomes" id="UP001151699">
    <property type="component" value="Chromosome X"/>
</dbReference>
<accession>A0A9Q0MXV9</accession>
<keyword evidence="2" id="KW-1185">Reference proteome</keyword>
<dbReference type="EMBL" id="WJQU01000003">
    <property type="protein sequence ID" value="KAJ6640061.1"/>
    <property type="molecule type" value="Genomic_DNA"/>
</dbReference>